<name>A0A1G1VPQ7_9BACT</name>
<comment type="caution">
    <text evidence="1">The sequence shown here is derived from an EMBL/GenBank/DDBJ whole genome shotgun (WGS) entry which is preliminary data.</text>
</comment>
<protein>
    <recommendedName>
        <fullName evidence="3">HicB-like antitoxin of toxin-antitoxin system domain-containing protein</fullName>
    </recommendedName>
</protein>
<gene>
    <name evidence="1" type="ORF">A2785_04340</name>
</gene>
<evidence type="ECO:0000313" key="2">
    <source>
        <dbReference type="Proteomes" id="UP000179069"/>
    </source>
</evidence>
<reference evidence="1 2" key="1">
    <citation type="journal article" date="2016" name="Nat. Commun.">
        <title>Thousands of microbial genomes shed light on interconnected biogeochemical processes in an aquifer system.</title>
        <authorList>
            <person name="Anantharaman K."/>
            <person name="Brown C.T."/>
            <person name="Hug L.A."/>
            <person name="Sharon I."/>
            <person name="Castelle C.J."/>
            <person name="Probst A.J."/>
            <person name="Thomas B.C."/>
            <person name="Singh A."/>
            <person name="Wilkins M.J."/>
            <person name="Karaoz U."/>
            <person name="Brodie E.L."/>
            <person name="Williams K.H."/>
            <person name="Hubbard S.S."/>
            <person name="Banfield J.F."/>
        </authorList>
    </citation>
    <scope>NUCLEOTIDE SEQUENCE [LARGE SCALE GENOMIC DNA]</scope>
</reference>
<dbReference type="EMBL" id="MHCI01000005">
    <property type="protein sequence ID" value="OGY17217.1"/>
    <property type="molecule type" value="Genomic_DNA"/>
</dbReference>
<proteinExistence type="predicted"/>
<dbReference type="AlphaFoldDB" id="A0A1G1VPQ7"/>
<sequence>MKTAMNLKIPVSIFKEGKTFVAYSPVLDLSTSAKSFKIVQRRFNEVVQLFFDDLLERGTLNEVLTGLGWRRVQRQWAPPMQVFHELTDITVPLSN</sequence>
<evidence type="ECO:0008006" key="3">
    <source>
        <dbReference type="Google" id="ProtNLM"/>
    </source>
</evidence>
<organism evidence="1 2">
    <name type="scientific">Candidatus Chisholmbacteria bacterium RIFCSPHIGHO2_01_FULL_49_18</name>
    <dbReference type="NCBI Taxonomy" id="1797590"/>
    <lineage>
        <taxon>Bacteria</taxon>
        <taxon>Candidatus Chisholmiibacteriota</taxon>
    </lineage>
</organism>
<accession>A0A1G1VPQ7</accession>
<evidence type="ECO:0000313" key="1">
    <source>
        <dbReference type="EMBL" id="OGY17217.1"/>
    </source>
</evidence>
<dbReference type="Proteomes" id="UP000179069">
    <property type="component" value="Unassembled WGS sequence"/>
</dbReference>